<accession>A0A842HIF4</accession>
<feature type="signal peptide" evidence="1">
    <location>
        <begin position="1"/>
        <end position="26"/>
    </location>
</feature>
<evidence type="ECO:0000313" key="3">
    <source>
        <dbReference type="Proteomes" id="UP000546464"/>
    </source>
</evidence>
<evidence type="ECO:0008006" key="4">
    <source>
        <dbReference type="Google" id="ProtNLM"/>
    </source>
</evidence>
<comment type="caution">
    <text evidence="2">The sequence shown here is derived from an EMBL/GenBank/DDBJ whole genome shotgun (WGS) entry which is preliminary data.</text>
</comment>
<proteinExistence type="predicted"/>
<keyword evidence="1" id="KW-0732">Signal</keyword>
<dbReference type="RefSeq" id="WP_185677108.1">
    <property type="nucleotide sequence ID" value="NZ_JACHVB010000063.1"/>
</dbReference>
<evidence type="ECO:0000256" key="1">
    <source>
        <dbReference type="SAM" id="SignalP"/>
    </source>
</evidence>
<gene>
    <name evidence="2" type="ORF">H5P28_18135</name>
</gene>
<feature type="chain" id="PRO_5032314758" description="Secreted protein" evidence="1">
    <location>
        <begin position="27"/>
        <end position="125"/>
    </location>
</feature>
<reference evidence="2 3" key="1">
    <citation type="submission" date="2020-07" db="EMBL/GenBank/DDBJ databases">
        <authorList>
            <person name="Feng X."/>
        </authorList>
    </citation>
    <scope>NUCLEOTIDE SEQUENCE [LARGE SCALE GENOMIC DNA]</scope>
    <source>
        <strain evidence="2 3">JCM31066</strain>
    </source>
</reference>
<organism evidence="2 3">
    <name type="scientific">Ruficoccus amylovorans</name>
    <dbReference type="NCBI Taxonomy" id="1804625"/>
    <lineage>
        <taxon>Bacteria</taxon>
        <taxon>Pseudomonadati</taxon>
        <taxon>Verrucomicrobiota</taxon>
        <taxon>Opitutia</taxon>
        <taxon>Puniceicoccales</taxon>
        <taxon>Cerasicoccaceae</taxon>
        <taxon>Ruficoccus</taxon>
    </lineage>
</organism>
<dbReference type="EMBL" id="JACHVB010000063">
    <property type="protein sequence ID" value="MBC2596192.1"/>
    <property type="molecule type" value="Genomic_DNA"/>
</dbReference>
<dbReference type="Proteomes" id="UP000546464">
    <property type="component" value="Unassembled WGS sequence"/>
</dbReference>
<protein>
    <recommendedName>
        <fullName evidence="4">Secreted protein</fullName>
    </recommendedName>
</protein>
<keyword evidence="3" id="KW-1185">Reference proteome</keyword>
<name>A0A842HIF4_9BACT</name>
<sequence length="125" mass="12783">MKGLCSLVVALTLVFGFLPLTCTAHAVAHEAESCGCCGSEPAPDSGASDAEHCACVISACDKLNAEPLELYAATAPLPLLGSVPGVSGRVPAVVCSGEVFFTGRRPEAPVGPSMIDQIRCVRLLL</sequence>
<evidence type="ECO:0000313" key="2">
    <source>
        <dbReference type="EMBL" id="MBC2596192.1"/>
    </source>
</evidence>
<dbReference type="AlphaFoldDB" id="A0A842HIF4"/>